<evidence type="ECO:0000313" key="3">
    <source>
        <dbReference type="EMBL" id="RAL18580.1"/>
    </source>
</evidence>
<gene>
    <name evidence="3" type="ORF">C5N92_07670</name>
</gene>
<reference evidence="4" key="1">
    <citation type="submission" date="2018-02" db="EMBL/GenBank/DDBJ databases">
        <title>Glaesserella australis sp. nov., isolated from the lungs of pigs.</title>
        <authorList>
            <person name="Turni C."/>
            <person name="Christensen H."/>
        </authorList>
    </citation>
    <scope>NUCLEOTIDE SEQUENCE [LARGE SCALE GENOMIC DNA]</scope>
    <source>
        <strain evidence="4">HS4635</strain>
    </source>
</reference>
<dbReference type="Proteomes" id="UP000248689">
    <property type="component" value="Unassembled WGS sequence"/>
</dbReference>
<proteinExistence type="predicted"/>
<feature type="transmembrane region" description="Helical" evidence="1">
    <location>
        <begin position="212"/>
        <end position="228"/>
    </location>
</feature>
<sequence>MFTPEFHQTLPLLGIFVLCLAVSHFLLKPLPLLSQQSANRHSPLDGLRGILALSVLVHHFYITFTWKTGQGWVAPKIHYLNNLGSVSVSLFFMTTAYLFLSKINANTTDTTTNNQPISWLKLLKSRLKRILPMYLLMILVVCIITLYILPSEYYTSGQFFQFLFHWLKFNPIDLNGFNSGFISSHAQWTLIYEWGFYFCLPLIYLLWQQKKVPLLIISLASLVAFLVIKNTNYSLYWLFVLALPSVVCKTAIQQFVKQYQHYLHLPMVVLFSYIFFFTQGYSAEQMCLIAVGFALISNGYSFGGLLNTMGLRKLGEISYSIYLSHGIYLYLAFSLFNLYDFNHANLDTFIYYLPMVYFVTVISSILTYWFIERPFLKH</sequence>
<feature type="transmembrane region" description="Helical" evidence="1">
    <location>
        <begin position="234"/>
        <end position="252"/>
    </location>
</feature>
<feature type="transmembrane region" description="Helical" evidence="1">
    <location>
        <begin position="47"/>
        <end position="66"/>
    </location>
</feature>
<name>A0A328C0D4_9PAST</name>
<dbReference type="RefSeq" id="WP_111750262.1">
    <property type="nucleotide sequence ID" value="NZ_PTPX01000014.1"/>
</dbReference>
<feature type="transmembrane region" description="Helical" evidence="1">
    <location>
        <begin position="186"/>
        <end position="207"/>
    </location>
</feature>
<keyword evidence="1" id="KW-0812">Transmembrane</keyword>
<dbReference type="AlphaFoldDB" id="A0A328C0D4"/>
<dbReference type="OrthoDB" id="9767863at2"/>
<accession>A0A328C0D4</accession>
<dbReference type="GO" id="GO:0000271">
    <property type="term" value="P:polysaccharide biosynthetic process"/>
    <property type="evidence" value="ECO:0007669"/>
    <property type="project" value="TreeGrafter"/>
</dbReference>
<dbReference type="InterPro" id="IPR050879">
    <property type="entry name" value="Acyltransferase_3"/>
</dbReference>
<comment type="caution">
    <text evidence="3">The sequence shown here is derived from an EMBL/GenBank/DDBJ whole genome shotgun (WGS) entry which is preliminary data.</text>
</comment>
<keyword evidence="1" id="KW-1133">Transmembrane helix</keyword>
<keyword evidence="4" id="KW-1185">Reference proteome</keyword>
<feature type="transmembrane region" description="Helical" evidence="1">
    <location>
        <begin position="319"/>
        <end position="339"/>
    </location>
</feature>
<dbReference type="GO" id="GO:0016747">
    <property type="term" value="F:acyltransferase activity, transferring groups other than amino-acyl groups"/>
    <property type="evidence" value="ECO:0007669"/>
    <property type="project" value="InterPro"/>
</dbReference>
<evidence type="ECO:0000259" key="2">
    <source>
        <dbReference type="Pfam" id="PF01757"/>
    </source>
</evidence>
<keyword evidence="3" id="KW-0808">Transferase</keyword>
<dbReference type="EMBL" id="PTPX01000014">
    <property type="protein sequence ID" value="RAL18580.1"/>
    <property type="molecule type" value="Genomic_DNA"/>
</dbReference>
<keyword evidence="3" id="KW-0012">Acyltransferase</keyword>
<dbReference type="PANTHER" id="PTHR23028:SF53">
    <property type="entry name" value="ACYL_TRANSF_3 DOMAIN-CONTAINING PROTEIN"/>
    <property type="match status" value="1"/>
</dbReference>
<feature type="transmembrane region" description="Helical" evidence="1">
    <location>
        <begin position="78"/>
        <end position="100"/>
    </location>
</feature>
<dbReference type="InterPro" id="IPR002656">
    <property type="entry name" value="Acyl_transf_3_dom"/>
</dbReference>
<dbReference type="GO" id="GO:0016020">
    <property type="term" value="C:membrane"/>
    <property type="evidence" value="ECO:0007669"/>
    <property type="project" value="TreeGrafter"/>
</dbReference>
<feature type="transmembrane region" description="Helical" evidence="1">
    <location>
        <begin position="6"/>
        <end position="27"/>
    </location>
</feature>
<feature type="transmembrane region" description="Helical" evidence="1">
    <location>
        <begin position="351"/>
        <end position="371"/>
    </location>
</feature>
<evidence type="ECO:0000256" key="1">
    <source>
        <dbReference type="SAM" id="Phobius"/>
    </source>
</evidence>
<dbReference type="Pfam" id="PF01757">
    <property type="entry name" value="Acyl_transf_3"/>
    <property type="match status" value="1"/>
</dbReference>
<feature type="transmembrane region" description="Helical" evidence="1">
    <location>
        <begin position="288"/>
        <end position="307"/>
    </location>
</feature>
<dbReference type="PANTHER" id="PTHR23028">
    <property type="entry name" value="ACETYLTRANSFERASE"/>
    <property type="match status" value="1"/>
</dbReference>
<organism evidence="3 4">
    <name type="scientific">Glaesserella australis</name>
    <dbReference type="NCBI Taxonomy" id="2094024"/>
    <lineage>
        <taxon>Bacteria</taxon>
        <taxon>Pseudomonadati</taxon>
        <taxon>Pseudomonadota</taxon>
        <taxon>Gammaproteobacteria</taxon>
        <taxon>Pasteurellales</taxon>
        <taxon>Pasteurellaceae</taxon>
        <taxon>Glaesserella</taxon>
    </lineage>
</organism>
<feature type="domain" description="Acyltransferase 3" evidence="2">
    <location>
        <begin position="44"/>
        <end position="368"/>
    </location>
</feature>
<evidence type="ECO:0000313" key="4">
    <source>
        <dbReference type="Proteomes" id="UP000248689"/>
    </source>
</evidence>
<feature type="transmembrane region" description="Helical" evidence="1">
    <location>
        <begin position="130"/>
        <end position="149"/>
    </location>
</feature>
<keyword evidence="1" id="KW-0472">Membrane</keyword>
<protein>
    <submittedName>
        <fullName evidence="3">Acyltransferase</fullName>
    </submittedName>
</protein>
<feature type="transmembrane region" description="Helical" evidence="1">
    <location>
        <begin position="264"/>
        <end position="282"/>
    </location>
</feature>